<protein>
    <recommendedName>
        <fullName evidence="2">Teneurin-like YD-shell domain-containing protein</fullName>
    </recommendedName>
</protein>
<dbReference type="PANTHER" id="PTHR32305:SF15">
    <property type="entry name" value="PROTEIN RHSA-RELATED"/>
    <property type="match status" value="1"/>
</dbReference>
<evidence type="ECO:0000313" key="3">
    <source>
        <dbReference type="EMBL" id="PMC07305.1"/>
    </source>
</evidence>
<evidence type="ECO:0000256" key="1">
    <source>
        <dbReference type="ARBA" id="ARBA00022737"/>
    </source>
</evidence>
<accession>A0A2N6Q2T6</accession>
<sequence>MLNDGIIVRPLFHISVQADSLHRLSCIGQQQLTYAPNGNITQIPGMGNMQYNHADRPYQVTMLTPDGNTVPLRAQIVSYNSIQRPSTIEENGTRASLIYNADGDRIKMIVDKGSSTLLTRYYFDGKYEIDGVKSNAAQRLYIGGDAYSAPAVYVKEENSSEWQIFYICRDYLGSITHVANADGTLKQELSYDAWGRLRNPDTHVAYAPGTEPALFLGRGYTGHEHLPQFGLINMNARLYDPVLGRFLSPDPYVQMSDFTQSFNRYSYGLNNPL</sequence>
<dbReference type="Pfam" id="PF25023">
    <property type="entry name" value="TEN_YD-shell"/>
    <property type="match status" value="1"/>
</dbReference>
<organism evidence="3 4">
    <name type="scientific">Hoylesella timonensis</name>
    <dbReference type="NCBI Taxonomy" id="386414"/>
    <lineage>
        <taxon>Bacteria</taxon>
        <taxon>Pseudomonadati</taxon>
        <taxon>Bacteroidota</taxon>
        <taxon>Bacteroidia</taxon>
        <taxon>Bacteroidales</taxon>
        <taxon>Prevotellaceae</taxon>
        <taxon>Hoylesella</taxon>
    </lineage>
</organism>
<feature type="domain" description="Teneurin-like YD-shell" evidence="2">
    <location>
        <begin position="32"/>
        <end position="272"/>
    </location>
</feature>
<gene>
    <name evidence="3" type="ORF">CJ232_11525</name>
</gene>
<dbReference type="EMBL" id="PNGI01000040">
    <property type="protein sequence ID" value="PMC07305.1"/>
    <property type="molecule type" value="Genomic_DNA"/>
</dbReference>
<feature type="non-terminal residue" evidence="3">
    <location>
        <position position="273"/>
    </location>
</feature>
<dbReference type="InterPro" id="IPR056823">
    <property type="entry name" value="TEN-like_YD-shell"/>
</dbReference>
<evidence type="ECO:0000313" key="4">
    <source>
        <dbReference type="Proteomes" id="UP000235661"/>
    </source>
</evidence>
<dbReference type="NCBIfam" id="TIGR03696">
    <property type="entry name" value="Rhs_assc_core"/>
    <property type="match status" value="1"/>
</dbReference>
<comment type="caution">
    <text evidence="3">The sequence shown here is derived from an EMBL/GenBank/DDBJ whole genome shotgun (WGS) entry which is preliminary data.</text>
</comment>
<name>A0A2N6Q2T6_9BACT</name>
<dbReference type="InterPro" id="IPR050708">
    <property type="entry name" value="T6SS_VgrG/RHS"/>
</dbReference>
<dbReference type="Proteomes" id="UP000235661">
    <property type="component" value="Unassembled WGS sequence"/>
</dbReference>
<proteinExistence type="predicted"/>
<dbReference type="InterPro" id="IPR022385">
    <property type="entry name" value="Rhs_assc_core"/>
</dbReference>
<dbReference type="PANTHER" id="PTHR32305">
    <property type="match status" value="1"/>
</dbReference>
<evidence type="ECO:0000259" key="2">
    <source>
        <dbReference type="Pfam" id="PF25023"/>
    </source>
</evidence>
<dbReference type="Gene3D" id="2.180.10.10">
    <property type="entry name" value="RHS repeat-associated core"/>
    <property type="match status" value="1"/>
</dbReference>
<reference evidence="3 4" key="1">
    <citation type="submission" date="2017-09" db="EMBL/GenBank/DDBJ databases">
        <title>Bacterial strain isolated from the female urinary microbiota.</title>
        <authorList>
            <person name="Thomas-White K."/>
            <person name="Kumar N."/>
            <person name="Forster S."/>
            <person name="Putonti C."/>
            <person name="Lawley T."/>
            <person name="Wolfe A.J."/>
        </authorList>
    </citation>
    <scope>NUCLEOTIDE SEQUENCE [LARGE SCALE GENOMIC DNA]</scope>
    <source>
        <strain evidence="3 4">UMB0818</strain>
    </source>
</reference>
<dbReference type="AlphaFoldDB" id="A0A2N6Q2T6"/>
<keyword evidence="1" id="KW-0677">Repeat</keyword>